<evidence type="ECO:0000256" key="3">
    <source>
        <dbReference type="ARBA" id="ARBA00023002"/>
    </source>
</evidence>
<dbReference type="NCBIfam" id="TIGR04037">
    <property type="entry name" value="LLM_duo_CE1759"/>
    <property type="match status" value="1"/>
</dbReference>
<dbReference type="PANTHER" id="PTHR43408:SF2">
    <property type="entry name" value="FMN REDUCTASE (NADPH)"/>
    <property type="match status" value="1"/>
</dbReference>
<proteinExistence type="predicted"/>
<dbReference type="Proteomes" id="UP000306985">
    <property type="component" value="Unassembled WGS sequence"/>
</dbReference>
<dbReference type="InterPro" id="IPR023932">
    <property type="entry name" value="CE1759_FMN_reduct"/>
</dbReference>
<protein>
    <recommendedName>
        <fullName evidence="4">NADPH-dependent FMN reductase-like domain-containing protein</fullName>
    </recommendedName>
</protein>
<evidence type="ECO:0000256" key="2">
    <source>
        <dbReference type="ARBA" id="ARBA00022643"/>
    </source>
</evidence>
<name>A0A4U6QFI3_9ACTN</name>
<dbReference type="InterPro" id="IPR005025">
    <property type="entry name" value="FMN_Rdtase-like_dom"/>
</dbReference>
<gene>
    <name evidence="5" type="ORF">FDO65_15290</name>
</gene>
<dbReference type="Pfam" id="PF03358">
    <property type="entry name" value="FMN_red"/>
    <property type="match status" value="1"/>
</dbReference>
<dbReference type="GO" id="GO:0016491">
    <property type="term" value="F:oxidoreductase activity"/>
    <property type="evidence" value="ECO:0007669"/>
    <property type="project" value="UniProtKB-KW"/>
</dbReference>
<dbReference type="RefSeq" id="WP_137450521.1">
    <property type="nucleotide sequence ID" value="NZ_SZZH01000003.1"/>
</dbReference>
<evidence type="ECO:0000256" key="1">
    <source>
        <dbReference type="ARBA" id="ARBA00022630"/>
    </source>
</evidence>
<dbReference type="Gene3D" id="3.40.50.360">
    <property type="match status" value="1"/>
</dbReference>
<keyword evidence="1" id="KW-0285">Flavoprotein</keyword>
<dbReference type="SUPFAM" id="SSF52218">
    <property type="entry name" value="Flavoproteins"/>
    <property type="match status" value="1"/>
</dbReference>
<dbReference type="PANTHER" id="PTHR43408">
    <property type="entry name" value="FMN REDUCTASE (NADPH)"/>
    <property type="match status" value="1"/>
</dbReference>
<evidence type="ECO:0000259" key="4">
    <source>
        <dbReference type="Pfam" id="PF03358"/>
    </source>
</evidence>
<organism evidence="5 6">
    <name type="scientific">Nakamurella flava</name>
    <dbReference type="NCBI Taxonomy" id="2576308"/>
    <lineage>
        <taxon>Bacteria</taxon>
        <taxon>Bacillati</taxon>
        <taxon>Actinomycetota</taxon>
        <taxon>Actinomycetes</taxon>
        <taxon>Nakamurellales</taxon>
        <taxon>Nakamurellaceae</taxon>
        <taxon>Nakamurella</taxon>
    </lineage>
</organism>
<evidence type="ECO:0000313" key="6">
    <source>
        <dbReference type="Proteomes" id="UP000306985"/>
    </source>
</evidence>
<dbReference type="InterPro" id="IPR029039">
    <property type="entry name" value="Flavoprotein-like_sf"/>
</dbReference>
<dbReference type="OrthoDB" id="1643408at2"/>
<sequence>MSTTYRLAVISAGLSSPSSSRVLADELAAATVRHLSATAAGVSVAVDVVELRPLAHELMDNLLTGFPPPALKAAIATVTGADAVIAVTPIFTASYSSLFKAFFDVLDPESLTGMPVLIGATGGSERHSLALDHAVRPLLAYLRALVVPTAVYAASTDFGAAGGDTAGLAGRIDRAGAELAVLLAGRPARSHAQSADDASAADDFDHVIDFEKLLAG</sequence>
<keyword evidence="2" id="KW-0288">FMN</keyword>
<keyword evidence="3" id="KW-0560">Oxidoreductase</keyword>
<feature type="domain" description="NADPH-dependent FMN reductase-like" evidence="4">
    <location>
        <begin position="6"/>
        <end position="156"/>
    </location>
</feature>
<comment type="caution">
    <text evidence="5">The sequence shown here is derived from an EMBL/GenBank/DDBJ whole genome shotgun (WGS) entry which is preliminary data.</text>
</comment>
<keyword evidence="6" id="KW-1185">Reference proteome</keyword>
<dbReference type="EMBL" id="SZZH01000003">
    <property type="protein sequence ID" value="TKV58861.1"/>
    <property type="molecule type" value="Genomic_DNA"/>
</dbReference>
<dbReference type="AlphaFoldDB" id="A0A4U6QFI3"/>
<dbReference type="InterPro" id="IPR051814">
    <property type="entry name" value="NAD(P)H-dep_FMN_reductase"/>
</dbReference>
<evidence type="ECO:0000313" key="5">
    <source>
        <dbReference type="EMBL" id="TKV58861.1"/>
    </source>
</evidence>
<accession>A0A4U6QFI3</accession>
<reference evidence="5 6" key="1">
    <citation type="submission" date="2019-05" db="EMBL/GenBank/DDBJ databases">
        <title>Nakamurella sp. N5BH11, whole genome shotgun sequence.</title>
        <authorList>
            <person name="Tuo L."/>
        </authorList>
    </citation>
    <scope>NUCLEOTIDE SEQUENCE [LARGE SCALE GENOMIC DNA]</scope>
    <source>
        <strain evidence="5 6">N5BH11</strain>
    </source>
</reference>